<dbReference type="Proteomes" id="UP000325780">
    <property type="component" value="Unassembled WGS sequence"/>
</dbReference>
<gene>
    <name evidence="2" type="ORF">BDV25DRAFT_143431</name>
</gene>
<dbReference type="Gene3D" id="3.40.30.10">
    <property type="entry name" value="Glutaredoxin"/>
    <property type="match status" value="1"/>
</dbReference>
<dbReference type="InterPro" id="IPR001853">
    <property type="entry name" value="DSBA-like_thioredoxin_dom"/>
</dbReference>
<reference evidence="2 3" key="1">
    <citation type="submission" date="2019-04" db="EMBL/GenBank/DDBJ databases">
        <title>Friends and foes A comparative genomics study of 23 Aspergillus species from section Flavi.</title>
        <authorList>
            <consortium name="DOE Joint Genome Institute"/>
            <person name="Kjaerbolling I."/>
            <person name="Vesth T."/>
            <person name="Frisvad J.C."/>
            <person name="Nybo J.L."/>
            <person name="Theobald S."/>
            <person name="Kildgaard S."/>
            <person name="Isbrandt T."/>
            <person name="Kuo A."/>
            <person name="Sato A."/>
            <person name="Lyhne E.K."/>
            <person name="Kogle M.E."/>
            <person name="Wiebenga A."/>
            <person name="Kun R.S."/>
            <person name="Lubbers R.J."/>
            <person name="Makela M.R."/>
            <person name="Barry K."/>
            <person name="Chovatia M."/>
            <person name="Clum A."/>
            <person name="Daum C."/>
            <person name="Haridas S."/>
            <person name="He G."/>
            <person name="LaButti K."/>
            <person name="Lipzen A."/>
            <person name="Mondo S."/>
            <person name="Riley R."/>
            <person name="Salamov A."/>
            <person name="Simmons B.A."/>
            <person name="Magnuson J.K."/>
            <person name="Henrissat B."/>
            <person name="Mortensen U.H."/>
            <person name="Larsen T.O."/>
            <person name="Devries R.P."/>
            <person name="Grigoriev I.V."/>
            <person name="Machida M."/>
            <person name="Baker S.E."/>
            <person name="Andersen M.R."/>
        </authorList>
    </citation>
    <scope>NUCLEOTIDE SEQUENCE [LARGE SCALE GENOMIC DNA]</scope>
    <source>
        <strain evidence="2 3">IBT 18842</strain>
    </source>
</reference>
<sequence>MALIKIKIVSDVICPWCYIGYRSLQRAIALYQKTYPGGSQDQFEISWKPYFIDQVAPAQSELIQDRMIRRMKDPKMVEAAQTRLKRTGAEVGLNFRFGGSMGSSRKAHQLLHVVGKEHGYDVQCRLAEQLFHYQFEREEDISRIDTIIQAAVQAGLFEMNARDLLASDREMHEVEQEEGAIRAAGIHGVPHFIIGDDQHLDGAADYTEFLDAFIAVRGGVSD</sequence>
<dbReference type="CDD" id="cd03024">
    <property type="entry name" value="DsbA_FrnE"/>
    <property type="match status" value="1"/>
</dbReference>
<feature type="domain" description="DSBA-like thioredoxin" evidence="1">
    <location>
        <begin position="6"/>
        <end position="212"/>
    </location>
</feature>
<dbReference type="OrthoDB" id="1930760at2759"/>
<dbReference type="Pfam" id="PF01323">
    <property type="entry name" value="DSBA"/>
    <property type="match status" value="1"/>
</dbReference>
<name>A0A5N6TKT9_ASPAV</name>
<dbReference type="SUPFAM" id="SSF52833">
    <property type="entry name" value="Thioredoxin-like"/>
    <property type="match status" value="1"/>
</dbReference>
<protein>
    <submittedName>
        <fullName evidence="2">Thioredoxin-like protein</fullName>
    </submittedName>
</protein>
<proteinExistence type="predicted"/>
<dbReference type="PANTHER" id="PTHR13887:SF41">
    <property type="entry name" value="THIOREDOXIN SUPERFAMILY PROTEIN"/>
    <property type="match status" value="1"/>
</dbReference>
<evidence type="ECO:0000313" key="2">
    <source>
        <dbReference type="EMBL" id="KAE8146711.1"/>
    </source>
</evidence>
<accession>A0A5N6TKT9</accession>
<evidence type="ECO:0000259" key="1">
    <source>
        <dbReference type="Pfam" id="PF01323"/>
    </source>
</evidence>
<dbReference type="GO" id="GO:0016491">
    <property type="term" value="F:oxidoreductase activity"/>
    <property type="evidence" value="ECO:0007669"/>
    <property type="project" value="InterPro"/>
</dbReference>
<organism evidence="2 3">
    <name type="scientific">Aspergillus avenaceus</name>
    <dbReference type="NCBI Taxonomy" id="36643"/>
    <lineage>
        <taxon>Eukaryota</taxon>
        <taxon>Fungi</taxon>
        <taxon>Dikarya</taxon>
        <taxon>Ascomycota</taxon>
        <taxon>Pezizomycotina</taxon>
        <taxon>Eurotiomycetes</taxon>
        <taxon>Eurotiomycetidae</taxon>
        <taxon>Eurotiales</taxon>
        <taxon>Aspergillaceae</taxon>
        <taxon>Aspergillus</taxon>
        <taxon>Aspergillus subgen. Circumdati</taxon>
    </lineage>
</organism>
<dbReference type="InterPro" id="IPR036249">
    <property type="entry name" value="Thioredoxin-like_sf"/>
</dbReference>
<dbReference type="PANTHER" id="PTHR13887">
    <property type="entry name" value="GLUTATHIONE S-TRANSFERASE KAPPA"/>
    <property type="match status" value="1"/>
</dbReference>
<dbReference type="AlphaFoldDB" id="A0A5N6TKT9"/>
<keyword evidence="3" id="KW-1185">Reference proteome</keyword>
<evidence type="ECO:0000313" key="3">
    <source>
        <dbReference type="Proteomes" id="UP000325780"/>
    </source>
</evidence>
<dbReference type="EMBL" id="ML742246">
    <property type="protein sequence ID" value="KAE8146711.1"/>
    <property type="molecule type" value="Genomic_DNA"/>
</dbReference>